<dbReference type="AlphaFoldDB" id="E2NIP0"/>
<protein>
    <recommendedName>
        <fullName evidence="1">Coenzyme F420 hydrogenase/dehydrogenase beta subunit C-terminal domain-containing protein</fullName>
    </recommendedName>
</protein>
<gene>
    <name evidence="2" type="ORF">BACCELL_04173</name>
</gene>
<sequence>MQVCHQITPVIENKKNPSAVYAAWNLDDKIRCLSSSGGVFSAFAEKIIKKGGIVFGAAYIEGLKVKHIGVDTIEGLQQLRGSKYIQSNIGDCYKEVKSNLQKKRLVLFTGSPCQVAGLFSFLKTRYDNLYTCDFVCHGVPSQKAFDIYREKIGLSQSCIKKIGFRDTERWGFKMSLDGVSIPLINTYYLKAFTKGYMFMESCYSCQYATEYRISDITMADFWGLGDRIPFNHSKYKGVSLLLINSEKGERLTFECADSLFLEERTLDEAIQGNYNLSHASLRPIERNTYYEDSIRMSKFRLIRKYRLFPSWRDYLRPLKRCLQNLCQK</sequence>
<evidence type="ECO:0000313" key="3">
    <source>
        <dbReference type="Proteomes" id="UP000003711"/>
    </source>
</evidence>
<dbReference type="EMBL" id="ACCH01000317">
    <property type="protein sequence ID" value="EEF88225.1"/>
    <property type="molecule type" value="Genomic_DNA"/>
</dbReference>
<dbReference type="Pfam" id="PF04432">
    <property type="entry name" value="FrhB_FdhB_C"/>
    <property type="match status" value="1"/>
</dbReference>
<proteinExistence type="predicted"/>
<name>E2NIP0_9BACE</name>
<reference evidence="2 3" key="1">
    <citation type="submission" date="2008-12" db="EMBL/GenBank/DDBJ databases">
        <authorList>
            <person name="Fulton L."/>
            <person name="Clifton S."/>
            <person name="Fulton B."/>
            <person name="Xu J."/>
            <person name="Minx P."/>
            <person name="Pepin K.H."/>
            <person name="Johnson M."/>
            <person name="Bhonagiri V."/>
            <person name="Nash W.E."/>
            <person name="Mardis E.R."/>
            <person name="Wilson R.K."/>
        </authorList>
    </citation>
    <scope>NUCLEOTIDE SEQUENCE [LARGE SCALE GENOMIC DNA]</scope>
    <source>
        <strain evidence="2 3">DSM 14838</strain>
    </source>
</reference>
<dbReference type="InterPro" id="IPR007525">
    <property type="entry name" value="FrhB_FdhB_C"/>
</dbReference>
<dbReference type="Proteomes" id="UP000003711">
    <property type="component" value="Unassembled WGS sequence"/>
</dbReference>
<dbReference type="PANTHER" id="PTHR43193">
    <property type="match status" value="1"/>
</dbReference>
<dbReference type="HOGENOM" id="CLU_037958_1_0_10"/>
<evidence type="ECO:0000313" key="2">
    <source>
        <dbReference type="EMBL" id="EEF88225.1"/>
    </source>
</evidence>
<accession>E2NIP0</accession>
<dbReference type="InterPro" id="IPR052977">
    <property type="entry name" value="Polyferredoxin-like_ET"/>
</dbReference>
<evidence type="ECO:0000259" key="1">
    <source>
        <dbReference type="Pfam" id="PF04432"/>
    </source>
</evidence>
<reference evidence="2 3" key="2">
    <citation type="submission" date="2009-01" db="EMBL/GenBank/DDBJ databases">
        <title>Draft genome sequence of Bacteroides cellulosilyticus (DSM 14838).</title>
        <authorList>
            <person name="Sudarsanam P."/>
            <person name="Ley R."/>
            <person name="Guruge J."/>
            <person name="Turnbaugh P.J."/>
            <person name="Mahowald M."/>
            <person name="Liep D."/>
            <person name="Gordon J."/>
        </authorList>
    </citation>
    <scope>NUCLEOTIDE SEQUENCE [LARGE SCALE GENOMIC DNA]</scope>
    <source>
        <strain evidence="2 3">DSM 14838</strain>
    </source>
</reference>
<organism evidence="2 3">
    <name type="scientific">Bacteroides cellulosilyticus DSM 14838</name>
    <dbReference type="NCBI Taxonomy" id="537012"/>
    <lineage>
        <taxon>Bacteria</taxon>
        <taxon>Pseudomonadati</taxon>
        <taxon>Bacteroidota</taxon>
        <taxon>Bacteroidia</taxon>
        <taxon>Bacteroidales</taxon>
        <taxon>Bacteroidaceae</taxon>
        <taxon>Bacteroides</taxon>
    </lineage>
</organism>
<dbReference type="PANTHER" id="PTHR43193:SF2">
    <property type="entry name" value="POLYFERREDOXIN PROTEIN FWDF"/>
    <property type="match status" value="1"/>
</dbReference>
<feature type="domain" description="Coenzyme F420 hydrogenase/dehydrogenase beta subunit C-terminal" evidence="1">
    <location>
        <begin position="105"/>
        <end position="268"/>
    </location>
</feature>
<comment type="caution">
    <text evidence="2">The sequence shown here is derived from an EMBL/GenBank/DDBJ whole genome shotgun (WGS) entry which is preliminary data.</text>
</comment>